<dbReference type="EMBL" id="LWCA01000428">
    <property type="protein sequence ID" value="OAF68541.1"/>
    <property type="molecule type" value="Genomic_DNA"/>
</dbReference>
<feature type="region of interest" description="Disordered" evidence="1">
    <location>
        <begin position="33"/>
        <end position="111"/>
    </location>
</feature>
<evidence type="ECO:0000256" key="3">
    <source>
        <dbReference type="SAM" id="SignalP"/>
    </source>
</evidence>
<evidence type="ECO:0000256" key="2">
    <source>
        <dbReference type="SAM" id="Phobius"/>
    </source>
</evidence>
<evidence type="ECO:0000313" key="5">
    <source>
        <dbReference type="Proteomes" id="UP000078046"/>
    </source>
</evidence>
<keyword evidence="5" id="KW-1185">Reference proteome</keyword>
<organism evidence="4 5">
    <name type="scientific">Intoshia linei</name>
    <dbReference type="NCBI Taxonomy" id="1819745"/>
    <lineage>
        <taxon>Eukaryota</taxon>
        <taxon>Metazoa</taxon>
        <taxon>Spiralia</taxon>
        <taxon>Lophotrochozoa</taxon>
        <taxon>Mesozoa</taxon>
        <taxon>Orthonectida</taxon>
        <taxon>Rhopaluridae</taxon>
        <taxon>Intoshia</taxon>
    </lineage>
</organism>
<evidence type="ECO:0000313" key="4">
    <source>
        <dbReference type="EMBL" id="OAF68541.1"/>
    </source>
</evidence>
<sequence>MNISLVLLFVAYFTLCCSEKTVGDSDLEASQIKNHDSVDAQKKSEPSKNGGDDKDETLIIDSEPTKTDNNKTMSESSEPVIKIIAKNETVTRQEQKKDQNELNEKKSENMDNKPTTAWIVGVVIISISLLVLLIISIAVVKHIHNKRAKFYKVVDTGDEYDETDVLLLD</sequence>
<protein>
    <recommendedName>
        <fullName evidence="6">Syndecan/Neurexin domain-containing protein</fullName>
    </recommendedName>
</protein>
<evidence type="ECO:0008006" key="6">
    <source>
        <dbReference type="Google" id="ProtNLM"/>
    </source>
</evidence>
<keyword evidence="2" id="KW-0812">Transmembrane</keyword>
<name>A0A177B4N1_9BILA</name>
<feature type="transmembrane region" description="Helical" evidence="2">
    <location>
        <begin position="117"/>
        <end position="140"/>
    </location>
</feature>
<feature type="compositionally biased region" description="Basic and acidic residues" evidence="1">
    <location>
        <begin position="89"/>
        <end position="111"/>
    </location>
</feature>
<keyword evidence="2" id="KW-0472">Membrane</keyword>
<comment type="caution">
    <text evidence="4">The sequence shown here is derived from an EMBL/GenBank/DDBJ whole genome shotgun (WGS) entry which is preliminary data.</text>
</comment>
<evidence type="ECO:0000256" key="1">
    <source>
        <dbReference type="SAM" id="MobiDB-lite"/>
    </source>
</evidence>
<reference evidence="4 5" key="1">
    <citation type="submission" date="2016-04" db="EMBL/GenBank/DDBJ databases">
        <title>The genome of Intoshia linei affirms orthonectids as highly simplified spiralians.</title>
        <authorList>
            <person name="Mikhailov K.V."/>
            <person name="Slusarev G.S."/>
            <person name="Nikitin M.A."/>
            <person name="Logacheva M.D."/>
            <person name="Penin A."/>
            <person name="Aleoshin V."/>
            <person name="Panchin Y.V."/>
        </authorList>
    </citation>
    <scope>NUCLEOTIDE SEQUENCE [LARGE SCALE GENOMIC DNA]</scope>
    <source>
        <strain evidence="4">Intl2013</strain>
        <tissue evidence="4">Whole animal</tissue>
    </source>
</reference>
<dbReference type="AlphaFoldDB" id="A0A177B4N1"/>
<gene>
    <name evidence="4" type="ORF">A3Q56_03743</name>
</gene>
<feature type="signal peptide" evidence="3">
    <location>
        <begin position="1"/>
        <end position="18"/>
    </location>
</feature>
<keyword evidence="2" id="KW-1133">Transmembrane helix</keyword>
<feature type="compositionally biased region" description="Basic and acidic residues" evidence="1">
    <location>
        <begin position="33"/>
        <end position="52"/>
    </location>
</feature>
<proteinExistence type="predicted"/>
<feature type="chain" id="PRO_5008056826" description="Syndecan/Neurexin domain-containing protein" evidence="3">
    <location>
        <begin position="19"/>
        <end position="169"/>
    </location>
</feature>
<keyword evidence="3" id="KW-0732">Signal</keyword>
<accession>A0A177B4N1</accession>
<dbReference type="Proteomes" id="UP000078046">
    <property type="component" value="Unassembled WGS sequence"/>
</dbReference>